<dbReference type="PROSITE" id="PS50105">
    <property type="entry name" value="SAM_DOMAIN"/>
    <property type="match status" value="2"/>
</dbReference>
<gene>
    <name evidence="8 9" type="primary">sash1.S</name>
</gene>
<feature type="domain" description="SAM" evidence="6">
    <location>
        <begin position="1074"/>
        <end position="1131"/>
    </location>
</feature>
<evidence type="ECO:0000313" key="7">
    <source>
        <dbReference type="Proteomes" id="UP000186698"/>
    </source>
</evidence>
<dbReference type="SMART" id="SM00326">
    <property type="entry name" value="SH3"/>
    <property type="match status" value="1"/>
</dbReference>
<proteinExistence type="predicted"/>
<sequence>MEEEQAAALEPHSESNIPDALSRLWTDVMGILDGSLENIDDLAEQYANYYDTCSTDVCERMEKLAKQHISQDLDAESDGINSKLPTPETEIKLSLHKSESENSEDDPIGKNYWKKKNKHFWQSFHKSPKEVMRQTSKGEGIGYIASEITMSDEERIHLMLMVKEKMITIEEALARLKEYECQKSVPGTENSVDWTEGSYSAFDESTNCTSVEQSEDESEDTVKFKRLQKLVNSTRRVRKKLSRAEEIKKSNIEGLDDQTVHCSPIVDDKSALYADVHKKPLCKERSAEKKLEDGFLCVSSSSTDIDPMIVNRRLAKTLSKTESGGLIKPPKKIGTFFSCPEDEKVQKVSCSVTEREMKKRLCSINHGRTSSFGGFDLTNRRLNAMNYDDEQLEKDVDVIYKDLFKSPSTPRISLGKKVKSVKETMRKKMSKKYSSSISEQDSSTDDIPAIHEIPQPQISFLEKSKLKAGGSVESLRSSLSGQSSMSGQTVSTTDSSASNRESVKSEDGDDEEPPYRGPFCGKARVHTDFTPSPYDSDSLKLKKGDIIDIISKPPMGTWMGLLNNKVGTFKFIYVDVLNEAEKKPKRPRNRRKEILKPKSVEELLERINLKEHMPTFLFNGYEDLDAFKLLEEEDLDELNIQNPEHKAVLLTAVELLQEYDSNSDHSGSQEKMHTEGESTSECSHRDSGCFENRKTLRPSPTYTESSSSHDCSRGKNIHHSTVTKLLSREALKPSENGNMNKLYSVASCAKSVNIAGLKKNWRSLPDVYSSCEIDKGQFVKLWQRSHSLENLSGFIQDATQTRLFLPDKDKETCCNFAIRKEGDVHGRISCRVQHLQHLKEELVDAIPRTGGVNSQARINLILQHLTNTDNNVISSIPLCPTKLQTKKSSQPPPVPAKKYRGCFVNGLFHLAATDYGTNTEESHLSDTKMGPLSQDDYPKLSSHSGESITPTSPRPSRSLNLPKAPTNTPHAVKLAPAYDKKILCINGKDLQVLIENKLQSEEIDLTEEPYSDKHGRYGIPEALIERYSEDLGQPEKDVAATMDLIRAKHLMKLHRMAILSGGLTEICRKPVSPRHISSVTDWLVSVGLPMYARPLAEAGITTLSTLPSLSQTHLQRAGIKEERHINKLLSARMIKSICAEAVNSTVFDAQ</sequence>
<evidence type="ECO:0000259" key="5">
    <source>
        <dbReference type="PROSITE" id="PS50002"/>
    </source>
</evidence>
<evidence type="ECO:0000256" key="4">
    <source>
        <dbReference type="SAM" id="MobiDB-lite"/>
    </source>
</evidence>
<dbReference type="RefSeq" id="XP_018120794.1">
    <property type="nucleotide sequence ID" value="XM_018265305.2"/>
</dbReference>
<protein>
    <submittedName>
        <fullName evidence="8">SAM and SH3 domain-containing protein 1 isoform X1</fullName>
    </submittedName>
</protein>
<feature type="compositionally biased region" description="Low complexity" evidence="4">
    <location>
        <begin position="472"/>
        <end position="487"/>
    </location>
</feature>
<dbReference type="Pfam" id="PF00536">
    <property type="entry name" value="SAM_1"/>
    <property type="match status" value="1"/>
</dbReference>
<dbReference type="SUPFAM" id="SSF50044">
    <property type="entry name" value="SH3-domain"/>
    <property type="match status" value="1"/>
</dbReference>
<feature type="region of interest" description="Disordered" evidence="4">
    <location>
        <begin position="661"/>
        <end position="715"/>
    </location>
</feature>
<dbReference type="InterPro" id="IPR001660">
    <property type="entry name" value="SAM"/>
</dbReference>
<dbReference type="CDD" id="cd11967">
    <property type="entry name" value="SH3_SASH1"/>
    <property type="match status" value="1"/>
</dbReference>
<evidence type="ECO:0000256" key="1">
    <source>
        <dbReference type="ARBA" id="ARBA00022443"/>
    </source>
</evidence>
<dbReference type="SUPFAM" id="SSF47769">
    <property type="entry name" value="SAM/Pointed domain"/>
    <property type="match status" value="2"/>
</dbReference>
<dbReference type="AGR" id="Xenbase:XB-GENE-17342492"/>
<feature type="compositionally biased region" description="Polar residues" evidence="4">
    <location>
        <begin position="698"/>
        <end position="709"/>
    </location>
</feature>
<evidence type="ECO:0000256" key="3">
    <source>
        <dbReference type="PROSITE-ProRule" id="PRU00192"/>
    </source>
</evidence>
<feature type="domain" description="SH3" evidence="5">
    <location>
        <begin position="518"/>
        <end position="579"/>
    </location>
</feature>
<dbReference type="InterPro" id="IPR013761">
    <property type="entry name" value="SAM/pointed_sf"/>
</dbReference>
<feature type="compositionally biased region" description="Polar residues" evidence="4">
    <location>
        <begin position="488"/>
        <end position="500"/>
    </location>
</feature>
<dbReference type="PROSITE" id="PS50002">
    <property type="entry name" value="SH3"/>
    <property type="match status" value="1"/>
</dbReference>
<dbReference type="SMART" id="SM00454">
    <property type="entry name" value="SAM"/>
    <property type="match status" value="2"/>
</dbReference>
<keyword evidence="2" id="KW-0597">Phosphoprotein</keyword>
<dbReference type="Pfam" id="PF07653">
    <property type="entry name" value="SH3_2"/>
    <property type="match status" value="1"/>
</dbReference>
<evidence type="ECO:0000259" key="6">
    <source>
        <dbReference type="PROSITE" id="PS50105"/>
    </source>
</evidence>
<dbReference type="PANTHER" id="PTHR12301:SF3">
    <property type="entry name" value="SAM AND SH3 DOMAIN-CONTAINING PROTEIN 1"/>
    <property type="match status" value="1"/>
</dbReference>
<dbReference type="FunFam" id="2.30.30.40:FF:000021">
    <property type="entry name" value="Putative sam and sh3 domain-containing protein 1"/>
    <property type="match status" value="1"/>
</dbReference>
<dbReference type="OrthoDB" id="10047268at2759"/>
<accession>A0A8J0VGC4</accession>
<feature type="compositionally biased region" description="Low complexity" evidence="4">
    <location>
        <begin position="432"/>
        <end position="441"/>
    </location>
</feature>
<dbReference type="GO" id="GO:1901224">
    <property type="term" value="P:positive regulation of non-canonical NF-kappaB signal transduction"/>
    <property type="evidence" value="ECO:0000318"/>
    <property type="project" value="GO_Central"/>
</dbReference>
<dbReference type="Proteomes" id="UP000186698">
    <property type="component" value="Chromosome 5S"/>
</dbReference>
<feature type="region of interest" description="Disordered" evidence="4">
    <location>
        <begin position="919"/>
        <end position="970"/>
    </location>
</feature>
<reference evidence="8" key="1">
    <citation type="submission" date="2025-08" db="UniProtKB">
        <authorList>
            <consortium name="RefSeq"/>
        </authorList>
    </citation>
    <scope>IDENTIFICATION</scope>
    <source>
        <strain evidence="8">J_2021</strain>
        <tissue evidence="8">Erythrocytes</tissue>
    </source>
</reference>
<feature type="compositionally biased region" description="Basic and acidic residues" evidence="4">
    <location>
        <begin position="667"/>
        <end position="694"/>
    </location>
</feature>
<dbReference type="InterPro" id="IPR035720">
    <property type="entry name" value="SASH1_SH3"/>
</dbReference>
<name>A0A8J0VGC4_XENLA</name>
<evidence type="ECO:0000313" key="8">
    <source>
        <dbReference type="RefSeq" id="XP_018120794.1"/>
    </source>
</evidence>
<evidence type="ECO:0000256" key="2">
    <source>
        <dbReference type="ARBA" id="ARBA00022553"/>
    </source>
</evidence>
<dbReference type="Pfam" id="PF26285">
    <property type="entry name" value="SASH1_Homeodomain"/>
    <property type="match status" value="1"/>
</dbReference>
<dbReference type="PANTHER" id="PTHR12301">
    <property type="entry name" value="SAM-DOMAIN, SH3 AND NUCLEAR LOCALIZATION SIGNALS PROTEIN RELATED"/>
    <property type="match status" value="1"/>
</dbReference>
<dbReference type="Xenbase" id="XB-GENE-17342492">
    <property type="gene designation" value="sash1.S"/>
</dbReference>
<feature type="domain" description="SAM" evidence="6">
    <location>
        <begin position="595"/>
        <end position="659"/>
    </location>
</feature>
<dbReference type="CTD" id="108717883"/>
<dbReference type="InterPro" id="IPR058666">
    <property type="entry name" value="SASH1/NUB1_homeodomain"/>
</dbReference>
<feature type="region of interest" description="Disordered" evidence="4">
    <location>
        <begin position="472"/>
        <end position="526"/>
    </location>
</feature>
<dbReference type="FunFam" id="1.10.150.50:FF:000038">
    <property type="entry name" value="Putative sam and sh3 domain-containing protein 1"/>
    <property type="match status" value="1"/>
</dbReference>
<feature type="compositionally biased region" description="Low complexity" evidence="4">
    <location>
        <begin position="949"/>
        <end position="958"/>
    </location>
</feature>
<feature type="region of interest" description="Disordered" evidence="4">
    <location>
        <begin position="415"/>
        <end position="448"/>
    </location>
</feature>
<keyword evidence="7" id="KW-1185">Reference proteome</keyword>
<dbReference type="GeneID" id="108717883"/>
<dbReference type="Gene3D" id="1.10.150.50">
    <property type="entry name" value="Transcription Factor, Ets-1"/>
    <property type="match status" value="2"/>
</dbReference>
<dbReference type="KEGG" id="xla:108717883"/>
<dbReference type="InterPro" id="IPR021090">
    <property type="entry name" value="SPIDER"/>
</dbReference>
<evidence type="ECO:0000313" key="9">
    <source>
        <dbReference type="Xenbase" id="XB-GENE-17342492"/>
    </source>
</evidence>
<dbReference type="Gene3D" id="2.30.30.40">
    <property type="entry name" value="SH3 Domains"/>
    <property type="match status" value="1"/>
</dbReference>
<dbReference type="InterPro" id="IPR001452">
    <property type="entry name" value="SH3_domain"/>
</dbReference>
<dbReference type="AlphaFoldDB" id="A0A8J0VGC4"/>
<dbReference type="InterPro" id="IPR036028">
    <property type="entry name" value="SH3-like_dom_sf"/>
</dbReference>
<keyword evidence="1 3" id="KW-0728">SH3 domain</keyword>
<dbReference type="Pfam" id="PF12485">
    <property type="entry name" value="SPIDER"/>
    <property type="match status" value="1"/>
</dbReference>
<organism evidence="7 8">
    <name type="scientific">Xenopus laevis</name>
    <name type="common">African clawed frog</name>
    <dbReference type="NCBI Taxonomy" id="8355"/>
    <lineage>
        <taxon>Eukaryota</taxon>
        <taxon>Metazoa</taxon>
        <taxon>Chordata</taxon>
        <taxon>Craniata</taxon>
        <taxon>Vertebrata</taxon>
        <taxon>Euteleostomi</taxon>
        <taxon>Amphibia</taxon>
        <taxon>Batrachia</taxon>
        <taxon>Anura</taxon>
        <taxon>Pipoidea</taxon>
        <taxon>Pipidae</taxon>
        <taxon>Xenopodinae</taxon>
        <taxon>Xenopus</taxon>
        <taxon>Xenopus</taxon>
    </lineage>
</organism>
<dbReference type="InterPro" id="IPR051725">
    <property type="entry name" value="SAM-SH3_domain_protein"/>
</dbReference>
<dbReference type="Pfam" id="PF07647">
    <property type="entry name" value="SAM_2"/>
    <property type="match status" value="1"/>
</dbReference>